<evidence type="ECO:0008006" key="4">
    <source>
        <dbReference type="Google" id="ProtNLM"/>
    </source>
</evidence>
<feature type="transmembrane region" description="Helical" evidence="1">
    <location>
        <begin position="235"/>
        <end position="253"/>
    </location>
</feature>
<proteinExistence type="predicted"/>
<evidence type="ECO:0000313" key="2">
    <source>
        <dbReference type="EMBL" id="RSM50937.1"/>
    </source>
</evidence>
<dbReference type="AlphaFoldDB" id="A0A428X6J8"/>
<organism evidence="2 3">
    <name type="scientific">Amycolatopsis balhimycina DSM 5908</name>
    <dbReference type="NCBI Taxonomy" id="1081091"/>
    <lineage>
        <taxon>Bacteria</taxon>
        <taxon>Bacillati</taxon>
        <taxon>Actinomycetota</taxon>
        <taxon>Actinomycetes</taxon>
        <taxon>Pseudonocardiales</taxon>
        <taxon>Pseudonocardiaceae</taxon>
        <taxon>Amycolatopsis</taxon>
    </lineage>
</organism>
<gene>
    <name evidence="2" type="ORF">DMA12_01645</name>
</gene>
<keyword evidence="1" id="KW-0812">Transmembrane</keyword>
<sequence>MASAVVFLLVRVHLIDDTYITLSYARNLAFHGHWGLLAEGTTNTATSPLNVLCLAVLTFVVRDAVFAAGVLYVVCQVLLVLALRRLGAATGLPGWFPVLTITALTVNPLLVSSIGMEVELGAAGLAWLLTFSVEGRPFAFGLVAGMVALVRVDLLIFAVLIFVARRRPWVDARRSVRAAVLVAAPWFVFSWVVLGAAVPDTVVIKTLQGARRAWGQWEFGNGPGLYWQGMPGQTVLAFLPVGLAVPAGLYWLILVVRRNSAGRRLLPFALLGAAGAVYSLAYVQLRVPPYHWYFGPGIVAATVFVCAATAGFVRRAERGLSLLLVAALVLASVAGYARAGLPRDFAPLTSNYTSSEQYAQIGRDVARLAGGKTVASADEIGVLAYTCGCAIIDVFSDRGLMPHAITELEARTGRLTRGLLRVNFAFFDDTVRPRPLDLALRRINGTPPSNYLATWTISAPLSGTAQLYLVPAP</sequence>
<reference evidence="2 3" key="1">
    <citation type="submission" date="2018-05" db="EMBL/GenBank/DDBJ databases">
        <title>Evolution of GPA BGCs.</title>
        <authorList>
            <person name="Waglechner N."/>
            <person name="Wright G.D."/>
        </authorList>
    </citation>
    <scope>NUCLEOTIDE SEQUENCE [LARGE SCALE GENOMIC DNA]</scope>
    <source>
        <strain evidence="2 3">DSM 5908</strain>
    </source>
</reference>
<dbReference type="Proteomes" id="UP000286716">
    <property type="component" value="Unassembled WGS sequence"/>
</dbReference>
<feature type="transmembrane region" description="Helical" evidence="1">
    <location>
        <begin position="138"/>
        <end position="164"/>
    </location>
</feature>
<evidence type="ECO:0000256" key="1">
    <source>
        <dbReference type="SAM" id="Phobius"/>
    </source>
</evidence>
<keyword evidence="1" id="KW-1133">Transmembrane helix</keyword>
<dbReference type="OrthoDB" id="141050at2"/>
<accession>A0A428X6J8</accession>
<name>A0A428X6J8_AMYBA</name>
<keyword evidence="3" id="KW-1185">Reference proteome</keyword>
<feature type="transmembrane region" description="Helical" evidence="1">
    <location>
        <begin position="291"/>
        <end position="313"/>
    </location>
</feature>
<feature type="transmembrane region" description="Helical" evidence="1">
    <location>
        <begin position="95"/>
        <end position="118"/>
    </location>
</feature>
<dbReference type="EMBL" id="QHHU01000001">
    <property type="protein sequence ID" value="RSM50937.1"/>
    <property type="molecule type" value="Genomic_DNA"/>
</dbReference>
<evidence type="ECO:0000313" key="3">
    <source>
        <dbReference type="Proteomes" id="UP000286716"/>
    </source>
</evidence>
<feature type="transmembrane region" description="Helical" evidence="1">
    <location>
        <begin position="176"/>
        <end position="198"/>
    </location>
</feature>
<feature type="transmembrane region" description="Helical" evidence="1">
    <location>
        <begin position="320"/>
        <end position="337"/>
    </location>
</feature>
<feature type="transmembrane region" description="Helical" evidence="1">
    <location>
        <begin position="265"/>
        <end position="285"/>
    </location>
</feature>
<keyword evidence="1" id="KW-0472">Membrane</keyword>
<feature type="transmembrane region" description="Helical" evidence="1">
    <location>
        <begin position="64"/>
        <end position="83"/>
    </location>
</feature>
<protein>
    <recommendedName>
        <fullName evidence="4">Glycosyltransferase RgtA/B/C/D-like domain-containing protein</fullName>
    </recommendedName>
</protein>
<comment type="caution">
    <text evidence="2">The sequence shown here is derived from an EMBL/GenBank/DDBJ whole genome shotgun (WGS) entry which is preliminary data.</text>
</comment>